<keyword evidence="5 8" id="KW-1133">Transmembrane helix</keyword>
<evidence type="ECO:0000256" key="6">
    <source>
        <dbReference type="ARBA" id="ARBA00023136"/>
    </source>
</evidence>
<keyword evidence="3" id="KW-1003">Cell membrane</keyword>
<evidence type="ECO:0000313" key="10">
    <source>
        <dbReference type="Proteomes" id="UP001290861"/>
    </source>
</evidence>
<keyword evidence="7" id="KW-0813">Transport</keyword>
<sequence>MKTWVDELVNEKTELQIAPLIDVVFLLLIYFMVSAQLKRTEADLDLALPGAVSVSTQMEIPDEQIIEVLASGEIVLNNKVYVSPDKADLAGLEYTLLRYAQAAKISKTKAVITIAADDDAVHERVIDVLNACAGAGIKNVTFGTAE</sequence>
<keyword evidence="10" id="KW-1185">Reference proteome</keyword>
<accession>A0ABU5MZZ3</accession>
<dbReference type="EMBL" id="JARVCO010000012">
    <property type="protein sequence ID" value="MDZ8119767.1"/>
    <property type="molecule type" value="Genomic_DNA"/>
</dbReference>
<dbReference type="Pfam" id="PF02472">
    <property type="entry name" value="ExbD"/>
    <property type="match status" value="1"/>
</dbReference>
<feature type="transmembrane region" description="Helical" evidence="8">
    <location>
        <begin position="15"/>
        <end position="33"/>
    </location>
</feature>
<keyword evidence="7" id="KW-0653">Protein transport</keyword>
<gene>
    <name evidence="9" type="ORF">P9H32_14150</name>
</gene>
<dbReference type="InterPro" id="IPR003400">
    <property type="entry name" value="ExbD"/>
</dbReference>
<keyword evidence="4 7" id="KW-0812">Transmembrane</keyword>
<dbReference type="PANTHER" id="PTHR30558:SF3">
    <property type="entry name" value="BIOPOLYMER TRANSPORT PROTEIN EXBD-RELATED"/>
    <property type="match status" value="1"/>
</dbReference>
<evidence type="ECO:0000256" key="5">
    <source>
        <dbReference type="ARBA" id="ARBA00022989"/>
    </source>
</evidence>
<reference evidence="9 10" key="1">
    <citation type="journal article" date="2024" name="Appl. Environ. Microbiol.">
        <title>Pontiella agarivorans sp. nov., a novel marine anaerobic bacterium capable of degrading macroalgal polysaccharides and fixing nitrogen.</title>
        <authorList>
            <person name="Liu N."/>
            <person name="Kivenson V."/>
            <person name="Peng X."/>
            <person name="Cui Z."/>
            <person name="Lankiewicz T.S."/>
            <person name="Gosselin K.M."/>
            <person name="English C.J."/>
            <person name="Blair E.M."/>
            <person name="O'Malley M.A."/>
            <person name="Valentine D.L."/>
        </authorList>
    </citation>
    <scope>NUCLEOTIDE SEQUENCE [LARGE SCALE GENOMIC DNA]</scope>
    <source>
        <strain evidence="9 10">NLcol2</strain>
    </source>
</reference>
<comment type="subcellular location">
    <subcellularLocation>
        <location evidence="1">Cell membrane</location>
        <topology evidence="1">Single-pass membrane protein</topology>
    </subcellularLocation>
    <subcellularLocation>
        <location evidence="7">Cell membrane</location>
        <topology evidence="7">Single-pass type II membrane protein</topology>
    </subcellularLocation>
</comment>
<dbReference type="PANTHER" id="PTHR30558">
    <property type="entry name" value="EXBD MEMBRANE COMPONENT OF PMF-DRIVEN MACROMOLECULE IMPORT SYSTEM"/>
    <property type="match status" value="1"/>
</dbReference>
<evidence type="ECO:0000256" key="4">
    <source>
        <dbReference type="ARBA" id="ARBA00022692"/>
    </source>
</evidence>
<dbReference type="RefSeq" id="WP_322609549.1">
    <property type="nucleotide sequence ID" value="NZ_JARVCO010000012.1"/>
</dbReference>
<protein>
    <submittedName>
        <fullName evidence="9">Biopolymer transporter ExbD</fullName>
    </submittedName>
</protein>
<dbReference type="Gene3D" id="3.30.420.270">
    <property type="match status" value="1"/>
</dbReference>
<organism evidence="9 10">
    <name type="scientific">Pontiella agarivorans</name>
    <dbReference type="NCBI Taxonomy" id="3038953"/>
    <lineage>
        <taxon>Bacteria</taxon>
        <taxon>Pseudomonadati</taxon>
        <taxon>Kiritimatiellota</taxon>
        <taxon>Kiritimatiellia</taxon>
        <taxon>Kiritimatiellales</taxon>
        <taxon>Pontiellaceae</taxon>
        <taxon>Pontiella</taxon>
    </lineage>
</organism>
<evidence type="ECO:0000256" key="3">
    <source>
        <dbReference type="ARBA" id="ARBA00022475"/>
    </source>
</evidence>
<proteinExistence type="inferred from homology"/>
<comment type="caution">
    <text evidence="9">The sequence shown here is derived from an EMBL/GenBank/DDBJ whole genome shotgun (WGS) entry which is preliminary data.</text>
</comment>
<evidence type="ECO:0000256" key="8">
    <source>
        <dbReference type="SAM" id="Phobius"/>
    </source>
</evidence>
<evidence type="ECO:0000256" key="1">
    <source>
        <dbReference type="ARBA" id="ARBA00004162"/>
    </source>
</evidence>
<name>A0ABU5MZZ3_9BACT</name>
<keyword evidence="6 8" id="KW-0472">Membrane</keyword>
<evidence type="ECO:0000313" key="9">
    <source>
        <dbReference type="EMBL" id="MDZ8119767.1"/>
    </source>
</evidence>
<comment type="similarity">
    <text evidence="2 7">Belongs to the ExbD/TolR family.</text>
</comment>
<dbReference type="Proteomes" id="UP001290861">
    <property type="component" value="Unassembled WGS sequence"/>
</dbReference>
<evidence type="ECO:0000256" key="2">
    <source>
        <dbReference type="ARBA" id="ARBA00005811"/>
    </source>
</evidence>
<evidence type="ECO:0000256" key="7">
    <source>
        <dbReference type="RuleBase" id="RU003879"/>
    </source>
</evidence>